<dbReference type="RefSeq" id="WP_343875344.1">
    <property type="nucleotide sequence ID" value="NZ_BAAAIX010000031.1"/>
</dbReference>
<dbReference type="PANTHER" id="PTHR39339">
    <property type="entry name" value="SLR1444 PROTEIN"/>
    <property type="match status" value="1"/>
</dbReference>
<keyword evidence="4" id="KW-1185">Reference proteome</keyword>
<dbReference type="SUPFAM" id="SSF55154">
    <property type="entry name" value="CYTH-like phosphatases"/>
    <property type="match status" value="1"/>
</dbReference>
<protein>
    <submittedName>
        <fullName evidence="3">CYTH and CHAD domain-containing protein</fullName>
    </submittedName>
</protein>
<dbReference type="InterPro" id="IPR007899">
    <property type="entry name" value="CHAD_dom"/>
</dbReference>
<dbReference type="PANTHER" id="PTHR39339:SF1">
    <property type="entry name" value="CHAD DOMAIN-CONTAINING PROTEIN"/>
    <property type="match status" value="1"/>
</dbReference>
<dbReference type="PROSITE" id="PS51708">
    <property type="entry name" value="CHAD"/>
    <property type="match status" value="1"/>
</dbReference>
<dbReference type="EMBL" id="JBHUFZ010000030">
    <property type="protein sequence ID" value="MFD1891144.1"/>
    <property type="molecule type" value="Genomic_DNA"/>
</dbReference>
<dbReference type="Gene3D" id="1.40.20.10">
    <property type="entry name" value="CHAD domain"/>
    <property type="match status" value="1"/>
</dbReference>
<dbReference type="SMART" id="SM01118">
    <property type="entry name" value="CYTH"/>
    <property type="match status" value="1"/>
</dbReference>
<sequence length="492" mass="54141">MPTEIEQKFSLAEGRRITALGEGLALGERRSFQLVATYFDTPALTLARHKITLRRRTGGKDAGWHLKLPGDGRAREEVQVPLVAGQSRLLVPAELRERIAEVVGFEPLLPVVELRTRRSETDITTPRGRKLAELCDDRVRATRRGTSRSWRELEVELAGGDEADLARIAEALLAAGAEPKDSPSKLAEALGEEVREPEPLGAGASAADVVMAYVAEQVGMILGREAGARVDAPDAVHKMRVATRRLRSTLRTFRPILDAERTEPLRAEVKWLSERLGGPRDAEVIKAHLLGVVGELPAAEVVGPVRERVAHELDQRHQETLRELEVALDSTRYRRLGDQLVGLLTDPPVLESADRKAAKVLDPLLAKAVRRVTRRWDEAMVLEDELERELVVHEARKKAKAARYAWEAVAPVYEGGKQAAVAWEQVTEVLGAAQDTVVVRERLDELAALAHAAGESAFTYGILWERERETEGAAQHEAAAAIKAAVKASRRA</sequence>
<dbReference type="Pfam" id="PF01928">
    <property type="entry name" value="CYTH"/>
    <property type="match status" value="1"/>
</dbReference>
<evidence type="ECO:0000313" key="3">
    <source>
        <dbReference type="EMBL" id="MFD1891144.1"/>
    </source>
</evidence>
<name>A0ABW4RYK1_9ACTN</name>
<dbReference type="SMART" id="SM00880">
    <property type="entry name" value="CHAD"/>
    <property type="match status" value="1"/>
</dbReference>
<evidence type="ECO:0000259" key="2">
    <source>
        <dbReference type="PROSITE" id="PS51708"/>
    </source>
</evidence>
<dbReference type="Pfam" id="PF05235">
    <property type="entry name" value="CHAD"/>
    <property type="match status" value="1"/>
</dbReference>
<dbReference type="InterPro" id="IPR038186">
    <property type="entry name" value="CHAD_dom_sf"/>
</dbReference>
<feature type="domain" description="CHAD" evidence="2">
    <location>
        <begin position="203"/>
        <end position="487"/>
    </location>
</feature>
<dbReference type="CDD" id="cd07374">
    <property type="entry name" value="CYTH-like_Pase"/>
    <property type="match status" value="1"/>
</dbReference>
<organism evidence="3 4">
    <name type="scientific">Luteococcus peritonei</name>
    <dbReference type="NCBI Taxonomy" id="88874"/>
    <lineage>
        <taxon>Bacteria</taxon>
        <taxon>Bacillati</taxon>
        <taxon>Actinomycetota</taxon>
        <taxon>Actinomycetes</taxon>
        <taxon>Propionibacteriales</taxon>
        <taxon>Propionibacteriaceae</taxon>
        <taxon>Luteococcus</taxon>
    </lineage>
</organism>
<dbReference type="Proteomes" id="UP001597326">
    <property type="component" value="Unassembled WGS sequence"/>
</dbReference>
<comment type="caution">
    <text evidence="3">The sequence shown here is derived from an EMBL/GenBank/DDBJ whole genome shotgun (WGS) entry which is preliminary data.</text>
</comment>
<reference evidence="4" key="1">
    <citation type="journal article" date="2019" name="Int. J. Syst. Evol. Microbiol.">
        <title>The Global Catalogue of Microorganisms (GCM) 10K type strain sequencing project: providing services to taxonomists for standard genome sequencing and annotation.</title>
        <authorList>
            <consortium name="The Broad Institute Genomics Platform"/>
            <consortium name="The Broad Institute Genome Sequencing Center for Infectious Disease"/>
            <person name="Wu L."/>
            <person name="Ma J."/>
        </authorList>
    </citation>
    <scope>NUCLEOTIDE SEQUENCE [LARGE SCALE GENOMIC DNA]</scope>
    <source>
        <strain evidence="4">CAIM 431</strain>
    </source>
</reference>
<evidence type="ECO:0000313" key="4">
    <source>
        <dbReference type="Proteomes" id="UP001597326"/>
    </source>
</evidence>
<evidence type="ECO:0000259" key="1">
    <source>
        <dbReference type="PROSITE" id="PS51707"/>
    </source>
</evidence>
<proteinExistence type="predicted"/>
<accession>A0ABW4RYK1</accession>
<dbReference type="InterPro" id="IPR023577">
    <property type="entry name" value="CYTH_domain"/>
</dbReference>
<dbReference type="Gene3D" id="2.40.320.10">
    <property type="entry name" value="Hypothetical Protein Pfu-838710-001"/>
    <property type="match status" value="1"/>
</dbReference>
<feature type="domain" description="CYTH" evidence="1">
    <location>
        <begin position="2"/>
        <end position="196"/>
    </location>
</feature>
<gene>
    <name evidence="3" type="ORF">ACFSCS_13270</name>
</gene>
<dbReference type="PROSITE" id="PS51707">
    <property type="entry name" value="CYTH"/>
    <property type="match status" value="1"/>
</dbReference>
<dbReference type="InterPro" id="IPR033469">
    <property type="entry name" value="CYTH-like_dom_sf"/>
</dbReference>